<evidence type="ECO:0000313" key="3">
    <source>
        <dbReference type="Proteomes" id="UP000199308"/>
    </source>
</evidence>
<dbReference type="SUPFAM" id="SSF53448">
    <property type="entry name" value="Nucleotide-diphospho-sugar transferases"/>
    <property type="match status" value="2"/>
</dbReference>
<dbReference type="Gene3D" id="3.90.550.10">
    <property type="entry name" value="Spore Coat Polysaccharide Biosynthesis Protein SpsA, Chain A"/>
    <property type="match status" value="1"/>
</dbReference>
<dbReference type="InterPro" id="IPR029044">
    <property type="entry name" value="Nucleotide-diphossugar_trans"/>
</dbReference>
<dbReference type="PANTHER" id="PTHR43179:SF7">
    <property type="entry name" value="RHAMNOSYLTRANSFERASE WBBL"/>
    <property type="match status" value="1"/>
</dbReference>
<dbReference type="Pfam" id="PF00535">
    <property type="entry name" value="Glycos_transf_2"/>
    <property type="match status" value="1"/>
</dbReference>
<dbReference type="STRING" id="349064.SAMN05660429_00247"/>
<keyword evidence="3" id="KW-1185">Reference proteome</keyword>
<organism evidence="2 3">
    <name type="scientific">Thalassotalea agarivorans</name>
    <name type="common">Thalassomonas agarivorans</name>
    <dbReference type="NCBI Taxonomy" id="349064"/>
    <lineage>
        <taxon>Bacteria</taxon>
        <taxon>Pseudomonadati</taxon>
        <taxon>Pseudomonadota</taxon>
        <taxon>Gammaproteobacteria</taxon>
        <taxon>Alteromonadales</taxon>
        <taxon>Colwelliaceae</taxon>
        <taxon>Thalassotalea</taxon>
    </lineage>
</organism>
<gene>
    <name evidence="2" type="ORF">SAMN05660429_00247</name>
</gene>
<dbReference type="InterPro" id="IPR001173">
    <property type="entry name" value="Glyco_trans_2-like"/>
</dbReference>
<accession>A0A1H9YKK4</accession>
<dbReference type="RefSeq" id="WP_093326984.1">
    <property type="nucleotide sequence ID" value="NZ_AP027363.1"/>
</dbReference>
<dbReference type="CDD" id="cd04186">
    <property type="entry name" value="GT_2_like_c"/>
    <property type="match status" value="1"/>
</dbReference>
<dbReference type="PANTHER" id="PTHR43179">
    <property type="entry name" value="RHAMNOSYLTRANSFERASE WBBL"/>
    <property type="match status" value="1"/>
</dbReference>
<dbReference type="EMBL" id="FOHK01000001">
    <property type="protein sequence ID" value="SES69133.1"/>
    <property type="molecule type" value="Genomic_DNA"/>
</dbReference>
<dbReference type="GO" id="GO:0016740">
    <property type="term" value="F:transferase activity"/>
    <property type="evidence" value="ECO:0007669"/>
    <property type="project" value="UniProtKB-KW"/>
</dbReference>
<reference evidence="2 3" key="1">
    <citation type="submission" date="2016-10" db="EMBL/GenBank/DDBJ databases">
        <authorList>
            <person name="de Groot N.N."/>
        </authorList>
    </citation>
    <scope>NUCLEOTIDE SEQUENCE [LARGE SCALE GENOMIC DNA]</scope>
    <source>
        <strain evidence="2 3">DSM 19706</strain>
    </source>
</reference>
<keyword evidence="2" id="KW-0808">Transferase</keyword>
<dbReference type="Proteomes" id="UP000199308">
    <property type="component" value="Unassembled WGS sequence"/>
</dbReference>
<evidence type="ECO:0000259" key="1">
    <source>
        <dbReference type="Pfam" id="PF00535"/>
    </source>
</evidence>
<dbReference type="AlphaFoldDB" id="A0A1H9YKK4"/>
<sequence>MLDSVVFKTKKFFREHKYLSFAYKKLVDIYYLYKIKYPRSYKNWIKKSESFSYLSETVDVENTFFVLIDCNNYQLNEEQLLANQLASIAKQNYSNKKIVIINNEALNIDYPDIEMECFSNAQELEIRDGAWVLPLHKDVVLSQHCLAELNYFIECSKTKGVNFDVVYSDIDSVDDKGRRKNPFFFPDWNPDFFLVNNYFSKGFAIKWHANWKEQHIDSEEICYRRILNSLSTPWHNVNVGHCAAILFHNLGAQPHLSKDMINLAENTLAIEADVKESAHVKFNWPLLDSPKVTLIVPTRNGYDILKNAIDSIVEKTLYPNFDILIINNQSDCQKTIAFMEELSARDNISILDYDFEFNYSAINNYAVKQAKGDLIAFVNNDIEVISGNWLSEMVMHAVRPDIGCVGAKLLYPNETIQHAGVVIGLWGGAGHSHKMYSRHSNGYMDRLQLVQNYSAVTAACLVMEKKLFNDVGGFDEELFPVAFNDVDLCLKVQALGLRNLWTPYALLYHHESISRGDDVTPEKAKRAEMEINNLRLKWKTESHFDPAYNPNLSLTSEDFSLSRL</sequence>
<dbReference type="OrthoDB" id="9179784at2"/>
<name>A0A1H9YKK4_THASX</name>
<protein>
    <submittedName>
        <fullName evidence="2">Glycosyltransferase, GT2 family</fullName>
    </submittedName>
</protein>
<proteinExistence type="predicted"/>
<evidence type="ECO:0000313" key="2">
    <source>
        <dbReference type="EMBL" id="SES69133.1"/>
    </source>
</evidence>
<feature type="domain" description="Glycosyltransferase 2-like" evidence="1">
    <location>
        <begin position="294"/>
        <end position="422"/>
    </location>
</feature>